<protein>
    <submittedName>
        <fullName evidence="2">Metallophosphoesterase</fullName>
    </submittedName>
</protein>
<evidence type="ECO:0000313" key="2">
    <source>
        <dbReference type="EMBL" id="RIJ46626.1"/>
    </source>
</evidence>
<keyword evidence="3" id="KW-1185">Reference proteome</keyword>
<proteinExistence type="predicted"/>
<dbReference type="GO" id="GO:0016791">
    <property type="term" value="F:phosphatase activity"/>
    <property type="evidence" value="ECO:0007669"/>
    <property type="project" value="TreeGrafter"/>
</dbReference>
<gene>
    <name evidence="2" type="ORF">D1614_18335</name>
</gene>
<sequence length="306" mass="34895">MYDIIGDVHGQATLLKKLLQKMGYEKTNGSFSHPGRKAIFVGDFINRGTEIRKTIKIIRSMVESGNAFAILGNHEINAIIYHLTDKQDSLLVKRPNRYYPALIKTIKEFSSPREAEWKDNLNWMRTLPLFLDFGDIRIVHACWSDEAVAIAASVYEEGRIKKKTFRTIHKKADDDITKSVWLLTKGILLKMPSDLHVVNNKGVAPRSFRMRWWEETAGMSFRNLSFESKYTLPDYTVPLQIIPENEPYPNDAPIVFFGHYCRGRGPIVVKPNICCVDSCVTGSGVLTAYRWSGERQLDVGNIVQVK</sequence>
<reference evidence="2 3" key="1">
    <citation type="submission" date="2018-08" db="EMBL/GenBank/DDBJ databases">
        <title>Pallidiluteibacterium maritimus gen. nov., sp. nov., isolated from coastal sediment.</title>
        <authorList>
            <person name="Zhou L.Y."/>
        </authorList>
    </citation>
    <scope>NUCLEOTIDE SEQUENCE [LARGE SCALE GENOMIC DNA]</scope>
    <source>
        <strain evidence="2 3">XSD2</strain>
    </source>
</reference>
<dbReference type="GO" id="GO:0005737">
    <property type="term" value="C:cytoplasm"/>
    <property type="evidence" value="ECO:0007669"/>
    <property type="project" value="TreeGrafter"/>
</dbReference>
<comment type="caution">
    <text evidence="2">The sequence shown here is derived from an EMBL/GenBank/DDBJ whole genome shotgun (WGS) entry which is preliminary data.</text>
</comment>
<dbReference type="InterPro" id="IPR050126">
    <property type="entry name" value="Ap4A_hydrolase"/>
</dbReference>
<accession>A0A399SRC5</accession>
<dbReference type="RefSeq" id="WP_119439434.1">
    <property type="nucleotide sequence ID" value="NZ_QWGR01000013.1"/>
</dbReference>
<dbReference type="PANTHER" id="PTHR42850:SF7">
    <property type="entry name" value="BIS(5'-NUCLEOSYL)-TETRAPHOSPHATASE PRPE [ASYMMETRICAL]"/>
    <property type="match status" value="1"/>
</dbReference>
<dbReference type="Pfam" id="PF00149">
    <property type="entry name" value="Metallophos"/>
    <property type="match status" value="1"/>
</dbReference>
<dbReference type="EMBL" id="QWGR01000013">
    <property type="protein sequence ID" value="RIJ46626.1"/>
    <property type="molecule type" value="Genomic_DNA"/>
</dbReference>
<dbReference type="OrthoDB" id="7550081at2"/>
<name>A0A399SRC5_9BACT</name>
<dbReference type="Gene3D" id="3.60.21.10">
    <property type="match status" value="1"/>
</dbReference>
<dbReference type="SUPFAM" id="SSF56300">
    <property type="entry name" value="Metallo-dependent phosphatases"/>
    <property type="match status" value="1"/>
</dbReference>
<feature type="domain" description="Calcineurin-like phosphoesterase" evidence="1">
    <location>
        <begin position="4"/>
        <end position="138"/>
    </location>
</feature>
<dbReference type="AlphaFoldDB" id="A0A399SRC5"/>
<dbReference type="PANTHER" id="PTHR42850">
    <property type="entry name" value="METALLOPHOSPHOESTERASE"/>
    <property type="match status" value="1"/>
</dbReference>
<evidence type="ECO:0000313" key="3">
    <source>
        <dbReference type="Proteomes" id="UP000265926"/>
    </source>
</evidence>
<dbReference type="InterPro" id="IPR004843">
    <property type="entry name" value="Calcineurin-like_PHP"/>
</dbReference>
<dbReference type="InterPro" id="IPR029052">
    <property type="entry name" value="Metallo-depent_PP-like"/>
</dbReference>
<evidence type="ECO:0000259" key="1">
    <source>
        <dbReference type="Pfam" id="PF00149"/>
    </source>
</evidence>
<dbReference type="Proteomes" id="UP000265926">
    <property type="component" value="Unassembled WGS sequence"/>
</dbReference>
<organism evidence="2 3">
    <name type="scientific">Maribellus luteus</name>
    <dbReference type="NCBI Taxonomy" id="2305463"/>
    <lineage>
        <taxon>Bacteria</taxon>
        <taxon>Pseudomonadati</taxon>
        <taxon>Bacteroidota</taxon>
        <taxon>Bacteroidia</taxon>
        <taxon>Marinilabiliales</taxon>
        <taxon>Prolixibacteraceae</taxon>
        <taxon>Maribellus</taxon>
    </lineage>
</organism>